<proteinExistence type="predicted"/>
<evidence type="ECO:0000313" key="1">
    <source>
        <dbReference type="EMBL" id="MVT72427.1"/>
    </source>
</evidence>
<evidence type="ECO:0000313" key="2">
    <source>
        <dbReference type="Proteomes" id="UP000449969"/>
    </source>
</evidence>
<sequence>MPMKFAQIVDAFEFANNGDIGEFRAFVCRQTGKIYCQTDFMDAAEFNDELPDDIDDEEKYLALPDKRELGLGKPLVLDFAREFLRDDFDDVHYFFSKRGAYPKFKSLLARRGAIDRWHAYENEATERALRDWCKLHSIEIID</sequence>
<reference evidence="1 2" key="1">
    <citation type="submission" date="2019-12" db="EMBL/GenBank/DDBJ databases">
        <title>Draft genome sequences Bradyrhizobium cajani AMBPC1010, Bradyrhizobium pachyrhizi AMBPC1040 and Bradyrhizobium yuanmingense ALSPC3051, three plant growth promoting strains isolated from nodules of Cajanus cajan L. in Dominican Republic.</title>
        <authorList>
            <person name="Flores-Felix J.D."/>
            <person name="Araujo J."/>
            <person name="Diaz-Alcantara C."/>
            <person name="Gonzalez-Andres F."/>
            <person name="Velazquez E."/>
        </authorList>
    </citation>
    <scope>NUCLEOTIDE SEQUENCE [LARGE SCALE GENOMIC DNA]</scope>
    <source>
        <strain evidence="1 2">1010</strain>
    </source>
</reference>
<dbReference type="EMBL" id="WQNE01000002">
    <property type="protein sequence ID" value="MVT72427.1"/>
    <property type="molecule type" value="Genomic_DNA"/>
</dbReference>
<accession>A0A844T0U2</accession>
<dbReference type="AlphaFoldDB" id="A0A844T0U2"/>
<name>A0A844T0U2_9BRAD</name>
<keyword evidence="2" id="KW-1185">Reference proteome</keyword>
<organism evidence="1 2">
    <name type="scientific">Bradyrhizobium cajani</name>
    <dbReference type="NCBI Taxonomy" id="1928661"/>
    <lineage>
        <taxon>Bacteria</taxon>
        <taxon>Pseudomonadati</taxon>
        <taxon>Pseudomonadota</taxon>
        <taxon>Alphaproteobacteria</taxon>
        <taxon>Hyphomicrobiales</taxon>
        <taxon>Nitrobacteraceae</taxon>
        <taxon>Bradyrhizobium</taxon>
    </lineage>
</organism>
<gene>
    <name evidence="1" type="ORF">GPL20_04785</name>
</gene>
<dbReference type="OrthoDB" id="598113at2"/>
<protein>
    <submittedName>
        <fullName evidence="1">Uncharacterized protein</fullName>
    </submittedName>
</protein>
<comment type="caution">
    <text evidence="1">The sequence shown here is derived from an EMBL/GenBank/DDBJ whole genome shotgun (WGS) entry which is preliminary data.</text>
</comment>
<dbReference type="Proteomes" id="UP000449969">
    <property type="component" value="Unassembled WGS sequence"/>
</dbReference>